<name>A0ABR7RGI3_9PROT</name>
<dbReference type="Gene3D" id="3.90.226.10">
    <property type="entry name" value="2-enoyl-CoA Hydratase, Chain A, domain 1"/>
    <property type="match status" value="1"/>
</dbReference>
<gene>
    <name evidence="3" type="ORF">IBL26_00065</name>
</gene>
<dbReference type="PANTHER" id="PTHR11941">
    <property type="entry name" value="ENOYL-COA HYDRATASE-RELATED"/>
    <property type="match status" value="1"/>
</dbReference>
<dbReference type="InterPro" id="IPR029045">
    <property type="entry name" value="ClpP/crotonase-like_dom_sf"/>
</dbReference>
<keyword evidence="2" id="KW-0456">Lyase</keyword>
<reference evidence="3 4" key="1">
    <citation type="journal article" date="2013" name="Int. J. Syst. Evol. Microbiol.">
        <title>Roseomonas aerophila sp. nov., isolated from air.</title>
        <authorList>
            <person name="Kim S.J."/>
            <person name="Weon H.Y."/>
            <person name="Ahn J.H."/>
            <person name="Hong S.B."/>
            <person name="Seok S.J."/>
            <person name="Whang K.S."/>
            <person name="Kwon S.W."/>
        </authorList>
    </citation>
    <scope>NUCLEOTIDE SEQUENCE [LARGE SCALE GENOMIC DNA]</scope>
    <source>
        <strain evidence="3 4">NBRC 108923</strain>
    </source>
</reference>
<evidence type="ECO:0000313" key="4">
    <source>
        <dbReference type="Proteomes" id="UP000626026"/>
    </source>
</evidence>
<comment type="caution">
    <text evidence="3">The sequence shown here is derived from an EMBL/GenBank/DDBJ whole genome shotgun (WGS) entry which is preliminary data.</text>
</comment>
<proteinExistence type="inferred from homology"/>
<evidence type="ECO:0000256" key="1">
    <source>
        <dbReference type="ARBA" id="ARBA00005254"/>
    </source>
</evidence>
<keyword evidence="4" id="KW-1185">Reference proteome</keyword>
<dbReference type="SUPFAM" id="SSF52096">
    <property type="entry name" value="ClpP/crotonase"/>
    <property type="match status" value="1"/>
</dbReference>
<organism evidence="3 4">
    <name type="scientific">Teichococcus aerophilus</name>
    <dbReference type="NCBI Taxonomy" id="1224513"/>
    <lineage>
        <taxon>Bacteria</taxon>
        <taxon>Pseudomonadati</taxon>
        <taxon>Pseudomonadota</taxon>
        <taxon>Alphaproteobacteria</taxon>
        <taxon>Acetobacterales</taxon>
        <taxon>Roseomonadaceae</taxon>
        <taxon>Roseomonas</taxon>
    </lineage>
</organism>
<dbReference type="Proteomes" id="UP000626026">
    <property type="component" value="Unassembled WGS sequence"/>
</dbReference>
<dbReference type="NCBIfam" id="NF005073">
    <property type="entry name" value="PRK06495.1"/>
    <property type="match status" value="1"/>
</dbReference>
<evidence type="ECO:0000313" key="3">
    <source>
        <dbReference type="EMBL" id="MBC9205210.1"/>
    </source>
</evidence>
<evidence type="ECO:0000256" key="2">
    <source>
        <dbReference type="ARBA" id="ARBA00023239"/>
    </source>
</evidence>
<sequence>MDLTTLQLHVADGIATVTLDRPPVNAQNRRLREDLLWLFDTLSDRDDIRAVILTGAGKSFSAGADIKERVGLVQQPGDYLRHNRLTREFFHCVADCAKPVICAVNGPAIGAGFALMSCCDILLMAEDAWVQMPELDVGLAGGAAFLLRHFPPSAARTMFFTGRRVAAAELYRRGIIEACLPQAALMDAALELAREIAAKSPVAMAKAKHAFGTVEEMPFRDGYRFEQGVTVELSRTEDAKEAQRAFVEKRKPAFQGR</sequence>
<dbReference type="EMBL" id="JACTVA010000001">
    <property type="protein sequence ID" value="MBC9205210.1"/>
    <property type="molecule type" value="Genomic_DNA"/>
</dbReference>
<dbReference type="InterPro" id="IPR014748">
    <property type="entry name" value="Enoyl-CoA_hydra_C"/>
</dbReference>
<dbReference type="PANTHER" id="PTHR11941:SF54">
    <property type="entry name" value="ENOYL-COA HYDRATASE, MITOCHONDRIAL"/>
    <property type="match status" value="1"/>
</dbReference>
<dbReference type="Pfam" id="PF00378">
    <property type="entry name" value="ECH_1"/>
    <property type="match status" value="1"/>
</dbReference>
<dbReference type="Gene3D" id="1.10.12.10">
    <property type="entry name" value="Lyase 2-enoyl-coa Hydratase, Chain A, domain 2"/>
    <property type="match status" value="1"/>
</dbReference>
<dbReference type="RefSeq" id="WP_187782396.1">
    <property type="nucleotide sequence ID" value="NZ_JACTVA010000001.1"/>
</dbReference>
<accession>A0ABR7RGI3</accession>
<dbReference type="InterPro" id="IPR001753">
    <property type="entry name" value="Enoyl-CoA_hydra/iso"/>
</dbReference>
<protein>
    <submittedName>
        <fullName evidence="3">Enoyl-CoA hydratase/isomerase family protein</fullName>
    </submittedName>
</protein>
<dbReference type="CDD" id="cd06558">
    <property type="entry name" value="crotonase-like"/>
    <property type="match status" value="1"/>
</dbReference>
<comment type="similarity">
    <text evidence="1">Belongs to the enoyl-CoA hydratase/isomerase family.</text>
</comment>